<dbReference type="Pfam" id="PF01027">
    <property type="entry name" value="Bax1-I"/>
    <property type="match status" value="1"/>
</dbReference>
<protein>
    <submittedName>
        <fullName evidence="7">Inhibitor of apoptosis-promoting Bax1-domain-containing protein</fullName>
    </submittedName>
</protein>
<evidence type="ECO:0000256" key="1">
    <source>
        <dbReference type="ARBA" id="ARBA00004141"/>
    </source>
</evidence>
<feature type="transmembrane region" description="Helical" evidence="5">
    <location>
        <begin position="115"/>
        <end position="135"/>
    </location>
</feature>
<dbReference type="InterPro" id="IPR006214">
    <property type="entry name" value="Bax_inhibitor_1-related"/>
</dbReference>
<proteinExistence type="inferred from homology"/>
<dbReference type="GO" id="GO:0016020">
    <property type="term" value="C:membrane"/>
    <property type="evidence" value="ECO:0007669"/>
    <property type="project" value="UniProtKB-SubCell"/>
</dbReference>
<sequence>MSSSQGYTVEPPAYTGSAPKKGSPAYGATSDAAAQHEPLLAGQGAAPRDAWADEDGDGLEGDFKIGVTVSQSSQDVRNAFVCKVYGVLFCQILLTTVVGWVMSANDGIVNWTREHSGLMLLPTFGAIGAMLAVYWKRHSSPANVILLGVFTLLEAVTLGSVVSYFNSDIVLEALIITVFVFLGLTLFTLQSKYDFSSMGTYLYGALLVFFVTSLVGVFLPWSRGFDTAMAGFGVLLFSGYIVFDTHLLFNRLHVDDWVVACVSLYLDIVNLFLQILRLLSDVQER</sequence>
<evidence type="ECO:0000256" key="4">
    <source>
        <dbReference type="ARBA" id="ARBA00023136"/>
    </source>
</evidence>
<dbReference type="PANTHER" id="PTHR23291">
    <property type="entry name" value="BAX INHIBITOR-RELATED"/>
    <property type="match status" value="1"/>
</dbReference>
<name>A0A5C5FYG9_9BASI</name>
<dbReference type="AlphaFoldDB" id="A0A5C5FYG9"/>
<dbReference type="Proteomes" id="UP000311382">
    <property type="component" value="Unassembled WGS sequence"/>
</dbReference>
<gene>
    <name evidence="7" type="ORF">DMC30DRAFT_393818</name>
</gene>
<feature type="region of interest" description="Disordered" evidence="6">
    <location>
        <begin position="1"/>
        <end position="31"/>
    </location>
</feature>
<keyword evidence="2 5" id="KW-0812">Transmembrane</keyword>
<accession>A0A5C5FYG9</accession>
<feature type="transmembrane region" description="Helical" evidence="5">
    <location>
        <begin position="201"/>
        <end position="221"/>
    </location>
</feature>
<keyword evidence="8" id="KW-1185">Reference proteome</keyword>
<reference evidence="7 8" key="1">
    <citation type="submission" date="2019-03" db="EMBL/GenBank/DDBJ databases">
        <title>Rhodosporidium diobovatum UCD-FST 08-225 genome sequencing, assembly, and annotation.</title>
        <authorList>
            <person name="Fakankun I.U."/>
            <person name="Fristensky B."/>
            <person name="Levin D.B."/>
        </authorList>
    </citation>
    <scope>NUCLEOTIDE SEQUENCE [LARGE SCALE GENOMIC DNA]</scope>
    <source>
        <strain evidence="7 8">UCD-FST 08-225</strain>
    </source>
</reference>
<dbReference type="STRING" id="5288.A0A5C5FYG9"/>
<evidence type="ECO:0000313" key="8">
    <source>
        <dbReference type="Proteomes" id="UP000311382"/>
    </source>
</evidence>
<dbReference type="OrthoDB" id="7933078at2759"/>
<evidence type="ECO:0000256" key="2">
    <source>
        <dbReference type="ARBA" id="ARBA00022692"/>
    </source>
</evidence>
<evidence type="ECO:0000256" key="3">
    <source>
        <dbReference type="ARBA" id="ARBA00022989"/>
    </source>
</evidence>
<comment type="subcellular location">
    <subcellularLocation>
        <location evidence="1">Membrane</location>
        <topology evidence="1">Multi-pass membrane protein</topology>
    </subcellularLocation>
</comment>
<dbReference type="EMBL" id="SOZI01000035">
    <property type="protein sequence ID" value="TNY21870.1"/>
    <property type="molecule type" value="Genomic_DNA"/>
</dbReference>
<comment type="similarity">
    <text evidence="5">Belongs to the BI1 family.</text>
</comment>
<feature type="transmembrane region" description="Helical" evidence="5">
    <location>
        <begin position="257"/>
        <end position="276"/>
    </location>
</feature>
<evidence type="ECO:0000256" key="6">
    <source>
        <dbReference type="SAM" id="MobiDB-lite"/>
    </source>
</evidence>
<comment type="caution">
    <text evidence="7">The sequence shown here is derived from an EMBL/GenBank/DDBJ whole genome shotgun (WGS) entry which is preliminary data.</text>
</comment>
<keyword evidence="3 5" id="KW-1133">Transmembrane helix</keyword>
<feature type="transmembrane region" description="Helical" evidence="5">
    <location>
        <begin position="142"/>
        <end position="163"/>
    </location>
</feature>
<keyword evidence="4 5" id="KW-0472">Membrane</keyword>
<dbReference type="PANTHER" id="PTHR23291:SF50">
    <property type="entry name" value="PROTEIN LIFEGUARD 4"/>
    <property type="match status" value="1"/>
</dbReference>
<evidence type="ECO:0000313" key="7">
    <source>
        <dbReference type="EMBL" id="TNY21870.1"/>
    </source>
</evidence>
<organism evidence="7 8">
    <name type="scientific">Rhodotorula diobovata</name>
    <dbReference type="NCBI Taxonomy" id="5288"/>
    <lineage>
        <taxon>Eukaryota</taxon>
        <taxon>Fungi</taxon>
        <taxon>Dikarya</taxon>
        <taxon>Basidiomycota</taxon>
        <taxon>Pucciniomycotina</taxon>
        <taxon>Microbotryomycetes</taxon>
        <taxon>Sporidiobolales</taxon>
        <taxon>Sporidiobolaceae</taxon>
        <taxon>Rhodotorula</taxon>
    </lineage>
</organism>
<dbReference type="CDD" id="cd10429">
    <property type="entry name" value="GAAP_like"/>
    <property type="match status" value="1"/>
</dbReference>
<feature type="transmembrane region" description="Helical" evidence="5">
    <location>
        <begin position="169"/>
        <end position="189"/>
    </location>
</feature>
<feature type="transmembrane region" description="Helical" evidence="5">
    <location>
        <begin position="227"/>
        <end position="245"/>
    </location>
</feature>
<feature type="transmembrane region" description="Helical" evidence="5">
    <location>
        <begin position="80"/>
        <end position="103"/>
    </location>
</feature>
<evidence type="ECO:0000256" key="5">
    <source>
        <dbReference type="RuleBase" id="RU004379"/>
    </source>
</evidence>